<organism evidence="1 2">
    <name type="scientific">Desulfamplus magnetovallimortis</name>
    <dbReference type="NCBI Taxonomy" id="1246637"/>
    <lineage>
        <taxon>Bacteria</taxon>
        <taxon>Pseudomonadati</taxon>
        <taxon>Thermodesulfobacteriota</taxon>
        <taxon>Desulfobacteria</taxon>
        <taxon>Desulfobacterales</taxon>
        <taxon>Desulfobacteraceae</taxon>
        <taxon>Desulfamplus</taxon>
    </lineage>
</organism>
<proteinExistence type="predicted"/>
<protein>
    <submittedName>
        <fullName evidence="1">Uncharacterized protein</fullName>
    </submittedName>
</protein>
<evidence type="ECO:0000313" key="2">
    <source>
        <dbReference type="Proteomes" id="UP000191931"/>
    </source>
</evidence>
<evidence type="ECO:0000313" key="1">
    <source>
        <dbReference type="EMBL" id="SLM30440.1"/>
    </source>
</evidence>
<accession>A0A1W1HD82</accession>
<sequence length="46" mass="5582">MYVKKVIEFDEKISHPLYFMYSKESMGFNEKNNEKNNIRKNFSCTV</sequence>
<dbReference type="EMBL" id="FWEV01000142">
    <property type="protein sequence ID" value="SLM30440.1"/>
    <property type="molecule type" value="Genomic_DNA"/>
</dbReference>
<reference evidence="1 2" key="1">
    <citation type="submission" date="2017-03" db="EMBL/GenBank/DDBJ databases">
        <authorList>
            <person name="Afonso C.L."/>
            <person name="Miller P.J."/>
            <person name="Scott M.A."/>
            <person name="Spackman E."/>
            <person name="Goraichik I."/>
            <person name="Dimitrov K.M."/>
            <person name="Suarez D.L."/>
            <person name="Swayne D.E."/>
        </authorList>
    </citation>
    <scope>NUCLEOTIDE SEQUENCE [LARGE SCALE GENOMIC DNA]</scope>
    <source>
        <strain evidence="1">PRJEB14757</strain>
    </source>
</reference>
<dbReference type="AlphaFoldDB" id="A0A1W1HD82"/>
<dbReference type="Proteomes" id="UP000191931">
    <property type="component" value="Unassembled WGS sequence"/>
</dbReference>
<keyword evidence="2" id="KW-1185">Reference proteome</keyword>
<name>A0A1W1HD82_9BACT</name>
<gene>
    <name evidence="1" type="ORF">MTBBW1_2260007</name>
</gene>